<dbReference type="InterPro" id="IPR016032">
    <property type="entry name" value="Sig_transdc_resp-reg_C-effctor"/>
</dbReference>
<dbReference type="Proteomes" id="UP000593846">
    <property type="component" value="Chromosome"/>
</dbReference>
<evidence type="ECO:0000256" key="2">
    <source>
        <dbReference type="PROSITE-ProRule" id="PRU00169"/>
    </source>
</evidence>
<reference evidence="8" key="1">
    <citation type="submission" date="2020-10" db="EMBL/GenBank/DDBJ databases">
        <title>Genome-based taxonomic classification of the species Anabaenopsis elenkinii.</title>
        <authorList>
            <person name="Delbaje E."/>
            <person name="Andreote A.P.D."/>
            <person name="Pellegrinetti T.A."/>
            <person name="Cruz R.B."/>
            <person name="Branco L.H.Z."/>
            <person name="Fiore M.F."/>
        </authorList>
    </citation>
    <scope>NUCLEOTIDE SEQUENCE [LARGE SCALE GENOMIC DNA]</scope>
    <source>
        <strain evidence="8">CCIBt3563</strain>
    </source>
</reference>
<name>A0A7S6RDS2_9CYAN</name>
<dbReference type="SUPFAM" id="SSF46894">
    <property type="entry name" value="C-terminal effector domain of the bipartite response regulators"/>
    <property type="match status" value="1"/>
</dbReference>
<evidence type="ECO:0000313" key="7">
    <source>
        <dbReference type="EMBL" id="QOV22991.1"/>
    </source>
</evidence>
<dbReference type="Pfam" id="PF00990">
    <property type="entry name" value="GGDEF"/>
    <property type="match status" value="1"/>
</dbReference>
<dbReference type="GO" id="GO:0000976">
    <property type="term" value="F:transcription cis-regulatory region binding"/>
    <property type="evidence" value="ECO:0007669"/>
    <property type="project" value="TreeGrafter"/>
</dbReference>
<dbReference type="EMBL" id="CP063311">
    <property type="protein sequence ID" value="QOV22991.1"/>
    <property type="molecule type" value="Genomic_DNA"/>
</dbReference>
<dbReference type="Pfam" id="PF01627">
    <property type="entry name" value="Hpt"/>
    <property type="match status" value="1"/>
</dbReference>
<dbReference type="InterPro" id="IPR043128">
    <property type="entry name" value="Rev_trsase/Diguanyl_cyclase"/>
</dbReference>
<dbReference type="SUPFAM" id="SSF55073">
    <property type="entry name" value="Nucleotide cyclase"/>
    <property type="match status" value="1"/>
</dbReference>
<dbReference type="Gene3D" id="1.10.10.10">
    <property type="entry name" value="Winged helix-like DNA-binding domain superfamily/Winged helix DNA-binding domain"/>
    <property type="match status" value="1"/>
</dbReference>
<dbReference type="InterPro" id="IPR036388">
    <property type="entry name" value="WH-like_DNA-bd_sf"/>
</dbReference>
<dbReference type="InterPro" id="IPR008207">
    <property type="entry name" value="Sig_transdc_His_kin_Hpt_dom"/>
</dbReference>
<dbReference type="Gene3D" id="3.30.70.270">
    <property type="match status" value="1"/>
</dbReference>
<proteinExistence type="predicted"/>
<dbReference type="KEGG" id="aee:IM676_01090"/>
<dbReference type="InterPro" id="IPR036641">
    <property type="entry name" value="HPT_dom_sf"/>
</dbReference>
<evidence type="ECO:0000259" key="5">
    <source>
        <dbReference type="PROSITE" id="PS50887"/>
    </source>
</evidence>
<dbReference type="PANTHER" id="PTHR48111:SF15">
    <property type="entry name" value="OMPR SUBFAMILY"/>
    <property type="match status" value="1"/>
</dbReference>
<dbReference type="Gene3D" id="3.40.50.2300">
    <property type="match status" value="1"/>
</dbReference>
<dbReference type="GO" id="GO:0005829">
    <property type="term" value="C:cytosol"/>
    <property type="evidence" value="ECO:0007669"/>
    <property type="project" value="TreeGrafter"/>
</dbReference>
<dbReference type="SMART" id="SM00267">
    <property type="entry name" value="GGDEF"/>
    <property type="match status" value="1"/>
</dbReference>
<dbReference type="InterPro" id="IPR039420">
    <property type="entry name" value="WalR-like"/>
</dbReference>
<organism evidence="7 8">
    <name type="scientific">Anabaenopsis elenkinii CCIBt3563</name>
    <dbReference type="NCBI Taxonomy" id="2779889"/>
    <lineage>
        <taxon>Bacteria</taxon>
        <taxon>Bacillati</taxon>
        <taxon>Cyanobacteriota</taxon>
        <taxon>Cyanophyceae</taxon>
        <taxon>Nostocales</taxon>
        <taxon>Nodulariaceae</taxon>
        <taxon>Anabaenopsis</taxon>
    </lineage>
</organism>
<evidence type="ECO:0000313" key="8">
    <source>
        <dbReference type="Proteomes" id="UP000593846"/>
    </source>
</evidence>
<dbReference type="Gene3D" id="6.10.250.690">
    <property type="match status" value="1"/>
</dbReference>
<feature type="domain" description="OmpR/PhoB-type" evidence="6">
    <location>
        <begin position="126"/>
        <end position="225"/>
    </location>
</feature>
<dbReference type="CDD" id="cd17574">
    <property type="entry name" value="REC_OmpR"/>
    <property type="match status" value="1"/>
</dbReference>
<feature type="modified residue" description="4-aspartylphosphate" evidence="2">
    <location>
        <position position="53"/>
    </location>
</feature>
<dbReference type="SMART" id="SM00862">
    <property type="entry name" value="Trans_reg_C"/>
    <property type="match status" value="1"/>
</dbReference>
<keyword evidence="2" id="KW-0597">Phosphoprotein</keyword>
<evidence type="ECO:0000256" key="3">
    <source>
        <dbReference type="PROSITE-ProRule" id="PRU01091"/>
    </source>
</evidence>
<dbReference type="InterPro" id="IPR001789">
    <property type="entry name" value="Sig_transdc_resp-reg_receiver"/>
</dbReference>
<protein>
    <submittedName>
        <fullName evidence="7">Response regulator</fullName>
    </submittedName>
</protein>
<keyword evidence="1 3" id="KW-0238">DNA-binding</keyword>
<dbReference type="InterPro" id="IPR000160">
    <property type="entry name" value="GGDEF_dom"/>
</dbReference>
<keyword evidence="8" id="KW-1185">Reference proteome</keyword>
<evidence type="ECO:0000259" key="6">
    <source>
        <dbReference type="PROSITE" id="PS51755"/>
    </source>
</evidence>
<dbReference type="PROSITE" id="PS50887">
    <property type="entry name" value="GGDEF"/>
    <property type="match status" value="1"/>
</dbReference>
<dbReference type="InterPro" id="IPR029787">
    <property type="entry name" value="Nucleotide_cyclase"/>
</dbReference>
<feature type="DNA-binding region" description="OmpR/PhoB-type" evidence="3">
    <location>
        <begin position="126"/>
        <end position="225"/>
    </location>
</feature>
<dbReference type="PANTHER" id="PTHR48111">
    <property type="entry name" value="REGULATOR OF RPOS"/>
    <property type="match status" value="1"/>
</dbReference>
<sequence>MKMKILLIDDDIYFSQLLTNTLISYRYVVDVATSGQIGIEMVSQFNYDLILLDVLMPKLDGLTVCRQLRQHHCQVPILILTAKDAEEDVIAGLDAGADDYVTKSSDTAQLLARIRALSRRVQESSLVTLEWGNLSLDTHLIQVQYGQELIPLSPKEFELLELFLRSPQRIYTRRDIIDKLWSADEFPTDNAVTNLIKDLRRKLKAGGIKEEVIETVYRLGYRLKARPEAKSELPVPTDDHVAEGIALIAKIKADFQASLPDKIAELSIAISQFQLESSNSQQQQHILTIVHSLTGNLGTFGYPQGSEIARKIEAILTQEHLTHAHITELGCLWQALAEAVSLPGKISDLNDFNLREYIPALISPDDFSQILKQEWQRLGTQSIPLGLIFCAIDDFEKQQQKTYLLKLGQTLQKYLDPPSFITYYTGGKFGILLPSMPSDSSLRLAQHLYQAILSLQKFTISLGITGTIPNSTATPEELLTTVNQALTSAQNRGGNTLCFHLCR</sequence>
<dbReference type="Gene3D" id="1.20.120.160">
    <property type="entry name" value="HPT domain"/>
    <property type="match status" value="1"/>
</dbReference>
<accession>A0A7S6RDS2</accession>
<feature type="domain" description="GGDEF" evidence="5">
    <location>
        <begin position="383"/>
        <end position="502"/>
    </location>
</feature>
<dbReference type="Pfam" id="PF00072">
    <property type="entry name" value="Response_reg"/>
    <property type="match status" value="1"/>
</dbReference>
<dbReference type="AlphaFoldDB" id="A0A7S6RDS2"/>
<dbReference type="GO" id="GO:0032993">
    <property type="term" value="C:protein-DNA complex"/>
    <property type="evidence" value="ECO:0007669"/>
    <property type="project" value="TreeGrafter"/>
</dbReference>
<dbReference type="PROSITE" id="PS50110">
    <property type="entry name" value="RESPONSE_REGULATORY"/>
    <property type="match status" value="1"/>
</dbReference>
<evidence type="ECO:0000259" key="4">
    <source>
        <dbReference type="PROSITE" id="PS50110"/>
    </source>
</evidence>
<dbReference type="PROSITE" id="PS51755">
    <property type="entry name" value="OMPR_PHOB"/>
    <property type="match status" value="1"/>
</dbReference>
<dbReference type="SUPFAM" id="SSF47226">
    <property type="entry name" value="Histidine-containing phosphotransfer domain, HPT domain"/>
    <property type="match status" value="1"/>
</dbReference>
<feature type="domain" description="Response regulatory" evidence="4">
    <location>
        <begin position="4"/>
        <end position="118"/>
    </location>
</feature>
<dbReference type="Pfam" id="PF00486">
    <property type="entry name" value="Trans_reg_C"/>
    <property type="match status" value="1"/>
</dbReference>
<dbReference type="GO" id="GO:0000156">
    <property type="term" value="F:phosphorelay response regulator activity"/>
    <property type="evidence" value="ECO:0007669"/>
    <property type="project" value="TreeGrafter"/>
</dbReference>
<gene>
    <name evidence="7" type="ORF">IM676_01090</name>
</gene>
<dbReference type="InterPro" id="IPR011006">
    <property type="entry name" value="CheY-like_superfamily"/>
</dbReference>
<dbReference type="InterPro" id="IPR001867">
    <property type="entry name" value="OmpR/PhoB-type_DNA-bd"/>
</dbReference>
<dbReference type="SUPFAM" id="SSF52172">
    <property type="entry name" value="CheY-like"/>
    <property type="match status" value="1"/>
</dbReference>
<evidence type="ECO:0000256" key="1">
    <source>
        <dbReference type="ARBA" id="ARBA00023125"/>
    </source>
</evidence>
<dbReference type="CDD" id="cd00383">
    <property type="entry name" value="trans_reg_C"/>
    <property type="match status" value="1"/>
</dbReference>
<dbReference type="SMART" id="SM00448">
    <property type="entry name" value="REC"/>
    <property type="match status" value="1"/>
</dbReference>
<dbReference type="GO" id="GO:0006355">
    <property type="term" value="P:regulation of DNA-templated transcription"/>
    <property type="evidence" value="ECO:0007669"/>
    <property type="project" value="InterPro"/>
</dbReference>